<dbReference type="Pfam" id="PF16220">
    <property type="entry name" value="DUF4880"/>
    <property type="match status" value="1"/>
</dbReference>
<feature type="domain" description="FecR N-terminal" evidence="2">
    <location>
        <begin position="2"/>
        <end position="32"/>
    </location>
</feature>
<evidence type="ECO:0000259" key="2">
    <source>
        <dbReference type="Pfam" id="PF16220"/>
    </source>
</evidence>
<dbReference type="PANTHER" id="PTHR30273">
    <property type="entry name" value="PERIPLASMIC SIGNAL SENSOR AND SIGMA FACTOR ACTIVATOR FECR-RELATED"/>
    <property type="match status" value="1"/>
</dbReference>
<dbReference type="Gene3D" id="2.60.120.1440">
    <property type="match status" value="1"/>
</dbReference>
<proteinExistence type="predicted"/>
<dbReference type="GO" id="GO:0016989">
    <property type="term" value="F:sigma factor antagonist activity"/>
    <property type="evidence" value="ECO:0007669"/>
    <property type="project" value="TreeGrafter"/>
</dbReference>
<name>A0A7D4E187_9BURK</name>
<evidence type="ECO:0000313" key="3">
    <source>
        <dbReference type="EMBL" id="QKH39095.1"/>
    </source>
</evidence>
<accession>A0A7D4E187</accession>
<dbReference type="KEGG" id="apes:FOC84_30850"/>
<dbReference type="Pfam" id="PF04773">
    <property type="entry name" value="FecR"/>
    <property type="match status" value="1"/>
</dbReference>
<keyword evidence="4" id="KW-1185">Reference proteome</keyword>
<evidence type="ECO:0000313" key="4">
    <source>
        <dbReference type="Proteomes" id="UP000500970"/>
    </source>
</evidence>
<dbReference type="PANTHER" id="PTHR30273:SF2">
    <property type="entry name" value="PROTEIN FECR"/>
    <property type="match status" value="1"/>
</dbReference>
<feature type="domain" description="FecR protein" evidence="1">
    <location>
        <begin position="102"/>
        <end position="194"/>
    </location>
</feature>
<dbReference type="PIRSF" id="PIRSF018266">
    <property type="entry name" value="FecR"/>
    <property type="match status" value="1"/>
</dbReference>
<dbReference type="InterPro" id="IPR032623">
    <property type="entry name" value="FecR_N"/>
</dbReference>
<dbReference type="AlphaFoldDB" id="A0A7D4E187"/>
<evidence type="ECO:0000259" key="1">
    <source>
        <dbReference type="Pfam" id="PF04773"/>
    </source>
</evidence>
<reference evidence="3 4" key="1">
    <citation type="submission" date="2020-05" db="EMBL/GenBank/DDBJ databases">
        <title>FDA dAtabase for Regulatory Grade micrObial Sequences (FDA-ARGOS): Supporting development and validation of Infectious Disease Dx tests.</title>
        <authorList>
            <person name="Sproer C."/>
            <person name="Gronow S."/>
            <person name="Severitt S."/>
            <person name="Schroder I."/>
            <person name="Tallon L."/>
            <person name="Sadzewicz L."/>
            <person name="Zhao X."/>
            <person name="Vavikolanu K."/>
            <person name="Mehta A."/>
            <person name="Aluvathingal J."/>
            <person name="Nadendla S."/>
            <person name="Myers T."/>
            <person name="Yan Y."/>
            <person name="Sichtig H."/>
        </authorList>
    </citation>
    <scope>NUCLEOTIDE SEQUENCE [LARGE SCALE GENOMIC DNA]</scope>
    <source>
        <strain evidence="3 4">FDAARGOS_790</strain>
    </source>
</reference>
<dbReference type="InterPro" id="IPR012373">
    <property type="entry name" value="Ferrdict_sens_TM"/>
</dbReference>
<organism evidence="3 4">
    <name type="scientific">Achromobacter pestifer</name>
    <dbReference type="NCBI Taxonomy" id="1353889"/>
    <lineage>
        <taxon>Bacteria</taxon>
        <taxon>Pseudomonadati</taxon>
        <taxon>Pseudomonadota</taxon>
        <taxon>Betaproteobacteria</taxon>
        <taxon>Burkholderiales</taxon>
        <taxon>Alcaligenaceae</taxon>
        <taxon>Achromobacter</taxon>
    </lineage>
</organism>
<dbReference type="EMBL" id="CP053985">
    <property type="protein sequence ID" value="QKH39095.1"/>
    <property type="molecule type" value="Genomic_DNA"/>
</dbReference>
<dbReference type="Proteomes" id="UP000500970">
    <property type="component" value="Chromosome"/>
</dbReference>
<protein>
    <submittedName>
        <fullName evidence="3">FecR domain-containing protein</fullName>
    </submittedName>
</protein>
<gene>
    <name evidence="3" type="ORF">FOC84_30850</name>
</gene>
<sequence length="315" mass="34095">MMSSGAPTPDEEDACRRWRAQAPAHERAWQHLHGVWRTLAGPAVALPGAQARGLVHQAAAIGAKPARARRSQAIKSALMVAAAVPVLWMLWSVAAPDWLLADYASGVGEQRVVVLDDDSRVVLNTGSAIDVRYSRTERRIVLRQGEILAVVAKEAGNRPFVVATRDGTVTARGTRYVVRVLPASTRVGVTESMVSACPRDESPAQCRDVPEGASVYLSRRDVAAGPQVDPSAEEAWTRHRLSVRNAALPDVLSELARYRRSLLWYDRAALEDLRVSGVFPLDGDEALAALADSLPIVVNTDIPGIVRIGRRLSTP</sequence>
<dbReference type="InterPro" id="IPR006860">
    <property type="entry name" value="FecR"/>
</dbReference>